<reference evidence="2" key="1">
    <citation type="submission" date="2013-09" db="EMBL/GenBank/DDBJ databases">
        <title>Corchorus olitorius genome sequencing.</title>
        <authorList>
            <person name="Alam M."/>
            <person name="Haque M.S."/>
            <person name="Islam M.S."/>
            <person name="Emdad E.M."/>
            <person name="Islam M.M."/>
            <person name="Ahmed B."/>
            <person name="Halim A."/>
            <person name="Hossen Q.M.M."/>
            <person name="Hossain M.Z."/>
            <person name="Ahmed R."/>
            <person name="Khan M.M."/>
            <person name="Islam R."/>
            <person name="Rashid M.M."/>
            <person name="Khan S.A."/>
            <person name="Rahman M.S."/>
            <person name="Alam M."/>
            <person name="Yahiya A.S."/>
            <person name="Khan M.S."/>
            <person name="Azam M.S."/>
            <person name="Haque T."/>
            <person name="Lashkar M.Z.H."/>
            <person name="Akhand A.I."/>
            <person name="Morshed G."/>
            <person name="Roy S."/>
            <person name="Uddin K.S."/>
            <person name="Rabeya T."/>
            <person name="Hossain A.S."/>
            <person name="Chowdhury A."/>
            <person name="Snigdha A.R."/>
            <person name="Mortoza M.S."/>
            <person name="Matin S.A."/>
            <person name="Hoque S.M.E."/>
            <person name="Islam M.K."/>
            <person name="Roy D.K."/>
            <person name="Haider R."/>
            <person name="Moosa M.M."/>
            <person name="Elias S.M."/>
            <person name="Hasan A.M."/>
            <person name="Jahan S."/>
            <person name="Shafiuddin M."/>
            <person name="Mahmood N."/>
            <person name="Shommy N.S."/>
        </authorList>
    </citation>
    <scope>NUCLEOTIDE SEQUENCE [LARGE SCALE GENOMIC DNA]</scope>
    <source>
        <strain evidence="2">cv. O-4</strain>
    </source>
</reference>
<proteinExistence type="predicted"/>
<dbReference type="AlphaFoldDB" id="A0A1R3KUQ9"/>
<gene>
    <name evidence="1" type="ORF">COLO4_04235</name>
</gene>
<dbReference type="Proteomes" id="UP000187203">
    <property type="component" value="Unassembled WGS sequence"/>
</dbReference>
<dbReference type="EMBL" id="AWUE01011230">
    <property type="protein sequence ID" value="OMP10833.1"/>
    <property type="molecule type" value="Genomic_DNA"/>
</dbReference>
<name>A0A1R3KUQ9_9ROSI</name>
<comment type="caution">
    <text evidence="1">The sequence shown here is derived from an EMBL/GenBank/DDBJ whole genome shotgun (WGS) entry which is preliminary data.</text>
</comment>
<accession>A0A1R3KUQ9</accession>
<evidence type="ECO:0000313" key="1">
    <source>
        <dbReference type="EMBL" id="OMP10833.1"/>
    </source>
</evidence>
<keyword evidence="2" id="KW-1185">Reference proteome</keyword>
<sequence>MSLHRKSGIFKVCWCVSLRERLEFEFGVSEWGELESAVCMGEERWETVENFCIFSDVVGFKESIKFSPFVSFCILLKMGIMSWPRSSPLLHRPALHHRN</sequence>
<protein>
    <submittedName>
        <fullName evidence="1">Uncharacterized protein</fullName>
    </submittedName>
</protein>
<organism evidence="1 2">
    <name type="scientific">Corchorus olitorius</name>
    <dbReference type="NCBI Taxonomy" id="93759"/>
    <lineage>
        <taxon>Eukaryota</taxon>
        <taxon>Viridiplantae</taxon>
        <taxon>Streptophyta</taxon>
        <taxon>Embryophyta</taxon>
        <taxon>Tracheophyta</taxon>
        <taxon>Spermatophyta</taxon>
        <taxon>Magnoliopsida</taxon>
        <taxon>eudicotyledons</taxon>
        <taxon>Gunneridae</taxon>
        <taxon>Pentapetalae</taxon>
        <taxon>rosids</taxon>
        <taxon>malvids</taxon>
        <taxon>Malvales</taxon>
        <taxon>Malvaceae</taxon>
        <taxon>Grewioideae</taxon>
        <taxon>Apeibeae</taxon>
        <taxon>Corchorus</taxon>
    </lineage>
</organism>
<evidence type="ECO:0000313" key="2">
    <source>
        <dbReference type="Proteomes" id="UP000187203"/>
    </source>
</evidence>